<organism evidence="1 2">
    <name type="scientific">Bacillus salipaludis</name>
    <dbReference type="NCBI Taxonomy" id="2547811"/>
    <lineage>
        <taxon>Bacteria</taxon>
        <taxon>Bacillati</taxon>
        <taxon>Bacillota</taxon>
        <taxon>Bacilli</taxon>
        <taxon>Bacillales</taxon>
        <taxon>Bacillaceae</taxon>
        <taxon>Bacillus</taxon>
    </lineage>
</organism>
<dbReference type="EMBL" id="JBJHQH010000009">
    <property type="protein sequence ID" value="MFK9092455.1"/>
    <property type="molecule type" value="Genomic_DNA"/>
</dbReference>
<dbReference type="RefSeq" id="WP_406581038.1">
    <property type="nucleotide sequence ID" value="NZ_JBJHQH010000009.1"/>
</dbReference>
<evidence type="ECO:0000313" key="2">
    <source>
        <dbReference type="Proteomes" id="UP001623041"/>
    </source>
</evidence>
<dbReference type="Proteomes" id="UP001623041">
    <property type="component" value="Unassembled WGS sequence"/>
</dbReference>
<comment type="caution">
    <text evidence="1">The sequence shown here is derived from an EMBL/GenBank/DDBJ whole genome shotgun (WGS) entry which is preliminary data.</text>
</comment>
<reference evidence="1 2" key="1">
    <citation type="submission" date="2024-11" db="EMBL/GenBank/DDBJ databases">
        <authorList>
            <person name="Lucas J.A."/>
        </authorList>
    </citation>
    <scope>NUCLEOTIDE SEQUENCE [LARGE SCALE GENOMIC DNA]</scope>
    <source>
        <strain evidence="1 2">Z 5.4</strain>
    </source>
</reference>
<accession>A0ABW8RG72</accession>
<protein>
    <submittedName>
        <fullName evidence="1">Uncharacterized protein</fullName>
    </submittedName>
</protein>
<name>A0ABW8RG72_9BACI</name>
<keyword evidence="2" id="KW-1185">Reference proteome</keyword>
<evidence type="ECO:0000313" key="1">
    <source>
        <dbReference type="EMBL" id="MFK9092455.1"/>
    </source>
</evidence>
<sequence>MFLLVSEARNLKIAESTNNFVDFMPKSMLRVHPDFKDMDLDAFKIELNQPSNWNIEAAIDATPNVLDLEPILIVEQTGARYITYLEK</sequence>
<gene>
    <name evidence="1" type="ORF">ACJEBI_13275</name>
</gene>
<proteinExistence type="predicted"/>